<organism evidence="10 11">
    <name type="scientific">Stigmatella erecta</name>
    <dbReference type="NCBI Taxonomy" id="83460"/>
    <lineage>
        <taxon>Bacteria</taxon>
        <taxon>Pseudomonadati</taxon>
        <taxon>Myxococcota</taxon>
        <taxon>Myxococcia</taxon>
        <taxon>Myxococcales</taxon>
        <taxon>Cystobacterineae</taxon>
        <taxon>Archangiaceae</taxon>
        <taxon>Stigmatella</taxon>
    </lineage>
</organism>
<name>A0A1I0JXH0_9BACT</name>
<keyword evidence="4 7" id="KW-0812">Transmembrane</keyword>
<evidence type="ECO:0000256" key="4">
    <source>
        <dbReference type="ARBA" id="ARBA00022692"/>
    </source>
</evidence>
<comment type="subcellular location">
    <subcellularLocation>
        <location evidence="1">Cell membrane</location>
        <topology evidence="1">Single-pass membrane protein</topology>
    </subcellularLocation>
    <subcellularLocation>
        <location evidence="7">Cell membrane</location>
        <topology evidence="7">Single-pass type II membrane protein</topology>
    </subcellularLocation>
</comment>
<dbReference type="EMBL" id="FOIJ01000008">
    <property type="protein sequence ID" value="SEU15659.1"/>
    <property type="molecule type" value="Genomic_DNA"/>
</dbReference>
<evidence type="ECO:0000256" key="5">
    <source>
        <dbReference type="ARBA" id="ARBA00022989"/>
    </source>
</evidence>
<dbReference type="RefSeq" id="WP_093521894.1">
    <property type="nucleotide sequence ID" value="NZ_FOIJ01000008.1"/>
</dbReference>
<evidence type="ECO:0000256" key="2">
    <source>
        <dbReference type="ARBA" id="ARBA00005811"/>
    </source>
</evidence>
<feature type="region of interest" description="Disordered" evidence="8">
    <location>
        <begin position="149"/>
        <end position="170"/>
    </location>
</feature>
<feature type="compositionally biased region" description="Pro residues" evidence="8">
    <location>
        <begin position="161"/>
        <end position="170"/>
    </location>
</feature>
<evidence type="ECO:0000256" key="3">
    <source>
        <dbReference type="ARBA" id="ARBA00022475"/>
    </source>
</evidence>
<dbReference type="Gene3D" id="3.30.420.270">
    <property type="match status" value="1"/>
</dbReference>
<evidence type="ECO:0000256" key="7">
    <source>
        <dbReference type="RuleBase" id="RU003879"/>
    </source>
</evidence>
<evidence type="ECO:0000256" key="1">
    <source>
        <dbReference type="ARBA" id="ARBA00004162"/>
    </source>
</evidence>
<keyword evidence="7" id="KW-0653">Protein transport</keyword>
<keyword evidence="11" id="KW-1185">Reference proteome</keyword>
<feature type="transmembrane region" description="Helical" evidence="9">
    <location>
        <begin position="20"/>
        <end position="43"/>
    </location>
</feature>
<gene>
    <name evidence="10" type="ORF">SAMN05443639_108229</name>
</gene>
<dbReference type="GO" id="GO:0015031">
    <property type="term" value="P:protein transport"/>
    <property type="evidence" value="ECO:0007669"/>
    <property type="project" value="UniProtKB-KW"/>
</dbReference>
<sequence length="170" mass="18212">MAGHKQRQWVKPQSAPNSDINVTPLVDVVLVLLIIFMVVTPLLEKDIEVRVPETEVENTPPPENPDQLVVQLDETGKIKINAEQMASPDDYVTRLKRMLAAKPKEERIVFFMATDKTNYGSLVAALDGAKAAGAFVLGMATEDLPQGAVVPGAEGEAAPVPEAPPAPPAP</sequence>
<proteinExistence type="inferred from homology"/>
<accession>A0A1I0JXH0</accession>
<keyword evidence="3" id="KW-1003">Cell membrane</keyword>
<comment type="similarity">
    <text evidence="2 7">Belongs to the ExbD/TolR family.</text>
</comment>
<dbReference type="Proteomes" id="UP000199181">
    <property type="component" value="Unassembled WGS sequence"/>
</dbReference>
<keyword evidence="6 9" id="KW-0472">Membrane</keyword>
<dbReference type="AlphaFoldDB" id="A0A1I0JXH0"/>
<keyword evidence="7" id="KW-0813">Transport</keyword>
<keyword evidence="5 9" id="KW-1133">Transmembrane helix</keyword>
<evidence type="ECO:0000256" key="9">
    <source>
        <dbReference type="SAM" id="Phobius"/>
    </source>
</evidence>
<evidence type="ECO:0000313" key="10">
    <source>
        <dbReference type="EMBL" id="SEU15659.1"/>
    </source>
</evidence>
<dbReference type="GO" id="GO:0005886">
    <property type="term" value="C:plasma membrane"/>
    <property type="evidence" value="ECO:0007669"/>
    <property type="project" value="UniProtKB-SubCell"/>
</dbReference>
<evidence type="ECO:0000313" key="11">
    <source>
        <dbReference type="Proteomes" id="UP000199181"/>
    </source>
</evidence>
<evidence type="ECO:0000256" key="8">
    <source>
        <dbReference type="SAM" id="MobiDB-lite"/>
    </source>
</evidence>
<dbReference type="PANTHER" id="PTHR30558:SF7">
    <property type="entry name" value="TOL-PAL SYSTEM PROTEIN TOLR"/>
    <property type="match status" value="1"/>
</dbReference>
<dbReference type="Pfam" id="PF02472">
    <property type="entry name" value="ExbD"/>
    <property type="match status" value="1"/>
</dbReference>
<evidence type="ECO:0000256" key="6">
    <source>
        <dbReference type="ARBA" id="ARBA00023136"/>
    </source>
</evidence>
<reference evidence="11" key="1">
    <citation type="submission" date="2016-10" db="EMBL/GenBank/DDBJ databases">
        <authorList>
            <person name="Varghese N."/>
            <person name="Submissions S."/>
        </authorList>
    </citation>
    <scope>NUCLEOTIDE SEQUENCE [LARGE SCALE GENOMIC DNA]</scope>
    <source>
        <strain evidence="11">DSM 16858</strain>
    </source>
</reference>
<protein>
    <submittedName>
        <fullName evidence="10">Outer membrane transport energization protein ExbD</fullName>
    </submittedName>
</protein>
<dbReference type="InterPro" id="IPR003400">
    <property type="entry name" value="ExbD"/>
</dbReference>
<dbReference type="PANTHER" id="PTHR30558">
    <property type="entry name" value="EXBD MEMBRANE COMPONENT OF PMF-DRIVEN MACROMOLECULE IMPORT SYSTEM"/>
    <property type="match status" value="1"/>
</dbReference>
<feature type="compositionally biased region" description="Low complexity" evidence="8">
    <location>
        <begin position="149"/>
        <end position="160"/>
    </location>
</feature>
<dbReference type="GO" id="GO:0022857">
    <property type="term" value="F:transmembrane transporter activity"/>
    <property type="evidence" value="ECO:0007669"/>
    <property type="project" value="InterPro"/>
</dbReference>